<reference evidence="3" key="1">
    <citation type="submission" date="2016-10" db="EMBL/GenBank/DDBJ databases">
        <authorList>
            <person name="Varghese N."/>
            <person name="Submissions S."/>
        </authorList>
    </citation>
    <scope>NUCLEOTIDE SEQUENCE [LARGE SCALE GENOMIC DNA]</scope>
    <source>
        <strain evidence="3">DSM 21632</strain>
    </source>
</reference>
<dbReference type="AlphaFoldDB" id="A0A1G8B2K4"/>
<dbReference type="EMBL" id="FNDK01000003">
    <property type="protein sequence ID" value="SDH27492.1"/>
    <property type="molecule type" value="Genomic_DNA"/>
</dbReference>
<proteinExistence type="predicted"/>
<protein>
    <submittedName>
        <fullName evidence="2">Uncharacterized protein</fullName>
    </submittedName>
</protein>
<accession>A0A1G8B2K4</accession>
<evidence type="ECO:0000313" key="3">
    <source>
        <dbReference type="Proteomes" id="UP000199163"/>
    </source>
</evidence>
<feature type="compositionally biased region" description="Polar residues" evidence="1">
    <location>
        <begin position="1"/>
        <end position="15"/>
    </location>
</feature>
<gene>
    <name evidence="2" type="ORF">SAMN05192534_103127</name>
</gene>
<dbReference type="Proteomes" id="UP000199163">
    <property type="component" value="Unassembled WGS sequence"/>
</dbReference>
<keyword evidence="3" id="KW-1185">Reference proteome</keyword>
<organism evidence="2 3">
    <name type="scientific">Alteribacillus persepolensis</name>
    <dbReference type="NCBI Taxonomy" id="568899"/>
    <lineage>
        <taxon>Bacteria</taxon>
        <taxon>Bacillati</taxon>
        <taxon>Bacillota</taxon>
        <taxon>Bacilli</taxon>
        <taxon>Bacillales</taxon>
        <taxon>Bacillaceae</taxon>
        <taxon>Alteribacillus</taxon>
    </lineage>
</organism>
<name>A0A1G8B2K4_9BACI</name>
<evidence type="ECO:0000256" key="1">
    <source>
        <dbReference type="SAM" id="MobiDB-lite"/>
    </source>
</evidence>
<feature type="region of interest" description="Disordered" evidence="1">
    <location>
        <begin position="1"/>
        <end position="23"/>
    </location>
</feature>
<sequence length="43" mass="5255">MRKRMIQQNVNPNRNAEQKIKGKDKEQLKWQKLVIREEYVGTK</sequence>
<evidence type="ECO:0000313" key="2">
    <source>
        <dbReference type="EMBL" id="SDH27492.1"/>
    </source>
</evidence>
<dbReference type="RefSeq" id="WP_281242335.1">
    <property type="nucleotide sequence ID" value="NZ_FNDK01000003.1"/>
</dbReference>